<evidence type="ECO:0000313" key="3">
    <source>
        <dbReference type="Proteomes" id="UP001209229"/>
    </source>
</evidence>
<dbReference type="RefSeq" id="WP_301193092.1">
    <property type="nucleotide sequence ID" value="NZ_JAPDPJ010000124.1"/>
</dbReference>
<keyword evidence="1" id="KW-0812">Transmembrane</keyword>
<comment type="caution">
    <text evidence="2">The sequence shown here is derived from an EMBL/GenBank/DDBJ whole genome shotgun (WGS) entry which is preliminary data.</text>
</comment>
<dbReference type="Pfam" id="PF07087">
    <property type="entry name" value="DUF1353"/>
    <property type="match status" value="1"/>
</dbReference>
<keyword evidence="3" id="KW-1185">Reference proteome</keyword>
<sequence length="171" mass="19731">MILKKAIKNIEPKGVFVYFNNVIPGFARTNTPQKTWNEKKRSRTLPNGDKYILPPYNVMKGHFVLLHDWPILCKIDKSRKSYVIPKGMSTDFASIPKFLHSLISPLSNSVYSAVLHDYLYRNPKEVTAKETSRLESDRIFYFGMKACGVKRIIALIMFWGVRIGGKNSYIR</sequence>
<dbReference type="EMBL" id="JAPDPJ010000124">
    <property type="protein sequence ID" value="MCW3789544.1"/>
    <property type="molecule type" value="Genomic_DNA"/>
</dbReference>
<feature type="transmembrane region" description="Helical" evidence="1">
    <location>
        <begin position="139"/>
        <end position="161"/>
    </location>
</feature>
<protein>
    <submittedName>
        <fullName evidence="2">DUF1353 domain-containing protein</fullName>
    </submittedName>
</protein>
<keyword evidence="1" id="KW-1133">Transmembrane helix</keyword>
<evidence type="ECO:0000313" key="2">
    <source>
        <dbReference type="EMBL" id="MCW3789544.1"/>
    </source>
</evidence>
<organism evidence="2 3">
    <name type="scientific">Plebeiibacterium sediminum</name>
    <dbReference type="NCBI Taxonomy" id="2992112"/>
    <lineage>
        <taxon>Bacteria</taxon>
        <taxon>Pseudomonadati</taxon>
        <taxon>Bacteroidota</taxon>
        <taxon>Bacteroidia</taxon>
        <taxon>Marinilabiliales</taxon>
        <taxon>Marinilabiliaceae</taxon>
        <taxon>Plebeiibacterium</taxon>
    </lineage>
</organism>
<dbReference type="InterPro" id="IPR010767">
    <property type="entry name" value="Phage_CGC-2007_Cje0229"/>
</dbReference>
<dbReference type="AlphaFoldDB" id="A0AAE3M9B9"/>
<evidence type="ECO:0000256" key="1">
    <source>
        <dbReference type="SAM" id="Phobius"/>
    </source>
</evidence>
<name>A0AAE3M9B9_9BACT</name>
<dbReference type="Proteomes" id="UP001209229">
    <property type="component" value="Unassembled WGS sequence"/>
</dbReference>
<reference evidence="2" key="1">
    <citation type="submission" date="2022-10" db="EMBL/GenBank/DDBJ databases">
        <authorList>
            <person name="Yu W.X."/>
        </authorList>
    </citation>
    <scope>NUCLEOTIDE SEQUENCE</scope>
    <source>
        <strain evidence="2">AAT</strain>
    </source>
</reference>
<accession>A0AAE3M9B9</accession>
<gene>
    <name evidence="2" type="ORF">OM075_24000</name>
</gene>
<proteinExistence type="predicted"/>
<keyword evidence="1" id="KW-0472">Membrane</keyword>